<gene>
    <name evidence="2" type="ORF">QYF61_014455</name>
</gene>
<dbReference type="GO" id="GO:0006281">
    <property type="term" value="P:DNA repair"/>
    <property type="evidence" value="ECO:0007669"/>
    <property type="project" value="InterPro"/>
</dbReference>
<dbReference type="PANTHER" id="PTHR11076">
    <property type="entry name" value="DNA REPAIR POLYMERASE UMUC / TRANSFERASE FAMILY MEMBER"/>
    <property type="match status" value="1"/>
</dbReference>
<dbReference type="InterPro" id="IPR043128">
    <property type="entry name" value="Rev_trsase/Diguanyl_cyclase"/>
</dbReference>
<keyword evidence="3" id="KW-1185">Reference proteome</keyword>
<dbReference type="PROSITE" id="PS50173">
    <property type="entry name" value="UMUC"/>
    <property type="match status" value="1"/>
</dbReference>
<evidence type="ECO:0000259" key="1">
    <source>
        <dbReference type="PROSITE" id="PS50173"/>
    </source>
</evidence>
<dbReference type="SUPFAM" id="SSF56672">
    <property type="entry name" value="DNA/RNA polymerases"/>
    <property type="match status" value="1"/>
</dbReference>
<name>A0AAN7NHN9_MYCAM</name>
<comment type="caution">
    <text evidence="2">The sequence shown here is derived from an EMBL/GenBank/DDBJ whole genome shotgun (WGS) entry which is preliminary data.</text>
</comment>
<dbReference type="PANTHER" id="PTHR11076:SF33">
    <property type="entry name" value="DNA POLYMERASE KAPPA"/>
    <property type="match status" value="1"/>
</dbReference>
<dbReference type="GO" id="GO:0003887">
    <property type="term" value="F:DNA-directed DNA polymerase activity"/>
    <property type="evidence" value="ECO:0007669"/>
    <property type="project" value="TreeGrafter"/>
</dbReference>
<evidence type="ECO:0000313" key="3">
    <source>
        <dbReference type="Proteomes" id="UP001333110"/>
    </source>
</evidence>
<proteinExistence type="predicted"/>
<dbReference type="EMBL" id="JAUNZN010000018">
    <property type="protein sequence ID" value="KAK4810983.1"/>
    <property type="molecule type" value="Genomic_DNA"/>
</dbReference>
<accession>A0AAN7NHN9</accession>
<feature type="domain" description="UmuC" evidence="1">
    <location>
        <begin position="25"/>
        <end position="71"/>
    </location>
</feature>
<dbReference type="AlphaFoldDB" id="A0AAN7NHN9"/>
<organism evidence="2 3">
    <name type="scientific">Mycteria americana</name>
    <name type="common">Wood stork</name>
    <dbReference type="NCBI Taxonomy" id="33587"/>
    <lineage>
        <taxon>Eukaryota</taxon>
        <taxon>Metazoa</taxon>
        <taxon>Chordata</taxon>
        <taxon>Craniata</taxon>
        <taxon>Vertebrata</taxon>
        <taxon>Euteleostomi</taxon>
        <taxon>Archelosauria</taxon>
        <taxon>Archosauria</taxon>
        <taxon>Dinosauria</taxon>
        <taxon>Saurischia</taxon>
        <taxon>Theropoda</taxon>
        <taxon>Coelurosauria</taxon>
        <taxon>Aves</taxon>
        <taxon>Neognathae</taxon>
        <taxon>Neoaves</taxon>
        <taxon>Aequornithes</taxon>
        <taxon>Ciconiiformes</taxon>
        <taxon>Ciconiidae</taxon>
        <taxon>Mycteria</taxon>
    </lineage>
</organism>
<sequence>MWHFRTWFSRHGGVGLTVGLDDLKGIAPNTMLAKMCSDHKKPNGQCRIAPETQAVLNFLKDLPIRKVREIMTFTIVVG</sequence>
<reference evidence="2 3" key="1">
    <citation type="journal article" date="2023" name="J. Hered.">
        <title>Chromosome-level genome of the wood stork (Mycteria americana) provides insight into avian chromosome evolution.</title>
        <authorList>
            <person name="Flamio R. Jr."/>
            <person name="Ramstad K.M."/>
        </authorList>
    </citation>
    <scope>NUCLEOTIDE SEQUENCE [LARGE SCALE GENOMIC DNA]</scope>
    <source>
        <strain evidence="2">JAX WOST 10</strain>
    </source>
</reference>
<dbReference type="Gene3D" id="3.30.70.270">
    <property type="match status" value="1"/>
</dbReference>
<dbReference type="InterPro" id="IPR001126">
    <property type="entry name" value="UmuC"/>
</dbReference>
<evidence type="ECO:0000313" key="2">
    <source>
        <dbReference type="EMBL" id="KAK4810983.1"/>
    </source>
</evidence>
<dbReference type="GO" id="GO:0005634">
    <property type="term" value="C:nucleus"/>
    <property type="evidence" value="ECO:0007669"/>
    <property type="project" value="TreeGrafter"/>
</dbReference>
<dbReference type="GO" id="GO:0042276">
    <property type="term" value="P:error-prone translesion synthesis"/>
    <property type="evidence" value="ECO:0007669"/>
    <property type="project" value="TreeGrafter"/>
</dbReference>
<dbReference type="InterPro" id="IPR050116">
    <property type="entry name" value="DNA_polymerase-Y"/>
</dbReference>
<dbReference type="InterPro" id="IPR043502">
    <property type="entry name" value="DNA/RNA_pol_sf"/>
</dbReference>
<dbReference type="Proteomes" id="UP001333110">
    <property type="component" value="Unassembled WGS sequence"/>
</dbReference>
<protein>
    <recommendedName>
        <fullName evidence="1">UmuC domain-containing protein</fullName>
    </recommendedName>
</protein>